<dbReference type="InterPro" id="IPR013096">
    <property type="entry name" value="Cupin_2"/>
</dbReference>
<sequence length="135" mass="14366">MNGLAKGAIVHPADRPRISRQGGASTIQMVTPQIGATAFLNGFTDIPPSAAIPLHFHNCEESVLIVAGNATVEIDGVGHQASEGDVTWLPAGVSHRFINPSDTHLLRIFWTYSSIQATRTHIATGVEVPIMSESD</sequence>
<keyword evidence="4" id="KW-1185">Reference proteome</keyword>
<dbReference type="Proteomes" id="UP000183987">
    <property type="component" value="Unassembled WGS sequence"/>
</dbReference>
<dbReference type="PANTHER" id="PTHR35848">
    <property type="entry name" value="OXALATE-BINDING PROTEIN"/>
    <property type="match status" value="1"/>
</dbReference>
<dbReference type="OrthoDB" id="9814751at2"/>
<dbReference type="InterPro" id="IPR014710">
    <property type="entry name" value="RmlC-like_jellyroll"/>
</dbReference>
<dbReference type="Pfam" id="PF07883">
    <property type="entry name" value="Cupin_2"/>
    <property type="match status" value="1"/>
</dbReference>
<organism evidence="3 4">
    <name type="scientific">Loktanella atrilutea</name>
    <dbReference type="NCBI Taxonomy" id="366533"/>
    <lineage>
        <taxon>Bacteria</taxon>
        <taxon>Pseudomonadati</taxon>
        <taxon>Pseudomonadota</taxon>
        <taxon>Alphaproteobacteria</taxon>
        <taxon>Rhodobacterales</taxon>
        <taxon>Roseobacteraceae</taxon>
        <taxon>Loktanella</taxon>
    </lineage>
</organism>
<dbReference type="RefSeq" id="WP_072858913.1">
    <property type="nucleotide sequence ID" value="NZ_FQUE01000021.1"/>
</dbReference>
<evidence type="ECO:0000256" key="1">
    <source>
        <dbReference type="ARBA" id="ARBA00022723"/>
    </source>
</evidence>
<evidence type="ECO:0000313" key="3">
    <source>
        <dbReference type="EMBL" id="SHF91619.1"/>
    </source>
</evidence>
<dbReference type="STRING" id="366533.SAMN05444339_12125"/>
<accession>A0A1M5FJM5</accession>
<dbReference type="PANTHER" id="PTHR35848:SF6">
    <property type="entry name" value="CUPIN TYPE-2 DOMAIN-CONTAINING PROTEIN"/>
    <property type="match status" value="1"/>
</dbReference>
<dbReference type="GO" id="GO:0046872">
    <property type="term" value="F:metal ion binding"/>
    <property type="evidence" value="ECO:0007669"/>
    <property type="project" value="UniProtKB-KW"/>
</dbReference>
<dbReference type="Gene3D" id="2.60.120.10">
    <property type="entry name" value="Jelly Rolls"/>
    <property type="match status" value="1"/>
</dbReference>
<evidence type="ECO:0000259" key="2">
    <source>
        <dbReference type="Pfam" id="PF07883"/>
    </source>
</evidence>
<dbReference type="InterPro" id="IPR051610">
    <property type="entry name" value="GPI/OXD"/>
</dbReference>
<dbReference type="SUPFAM" id="SSF51182">
    <property type="entry name" value="RmlC-like cupins"/>
    <property type="match status" value="1"/>
</dbReference>
<name>A0A1M5FJM5_LOKAT</name>
<protein>
    <submittedName>
        <fullName evidence="3">Cupin domain protein</fullName>
    </submittedName>
</protein>
<proteinExistence type="predicted"/>
<dbReference type="AlphaFoldDB" id="A0A1M5FJM5"/>
<reference evidence="4" key="1">
    <citation type="submission" date="2016-11" db="EMBL/GenBank/DDBJ databases">
        <authorList>
            <person name="Varghese N."/>
            <person name="Submissions S."/>
        </authorList>
    </citation>
    <scope>NUCLEOTIDE SEQUENCE [LARGE SCALE GENOMIC DNA]</scope>
    <source>
        <strain evidence="4">DSM 29326</strain>
    </source>
</reference>
<dbReference type="EMBL" id="FQUE01000021">
    <property type="protein sequence ID" value="SHF91619.1"/>
    <property type="molecule type" value="Genomic_DNA"/>
</dbReference>
<dbReference type="InterPro" id="IPR011051">
    <property type="entry name" value="RmlC_Cupin_sf"/>
</dbReference>
<evidence type="ECO:0000313" key="4">
    <source>
        <dbReference type="Proteomes" id="UP000183987"/>
    </source>
</evidence>
<gene>
    <name evidence="3" type="ORF">SAMN05444339_12125</name>
</gene>
<feature type="domain" description="Cupin type-2" evidence="2">
    <location>
        <begin position="43"/>
        <end position="111"/>
    </location>
</feature>
<keyword evidence="1" id="KW-0479">Metal-binding</keyword>